<keyword evidence="4" id="KW-0847">Vitamin C</keyword>
<dbReference type="PRINTS" id="PR00380">
    <property type="entry name" value="KINESINHEAVY"/>
</dbReference>
<keyword evidence="9" id="KW-0547">Nucleotide-binding</keyword>
<dbReference type="GO" id="GO:0008017">
    <property type="term" value="F:microtubule binding"/>
    <property type="evidence" value="ECO:0007669"/>
    <property type="project" value="InterPro"/>
</dbReference>
<evidence type="ECO:0000259" key="11">
    <source>
        <dbReference type="PROSITE" id="PS50053"/>
    </source>
</evidence>
<dbReference type="SUPFAM" id="SSF50022">
    <property type="entry name" value="ISP domain"/>
    <property type="match status" value="1"/>
</dbReference>
<evidence type="ECO:0000259" key="12">
    <source>
        <dbReference type="PROSITE" id="PS50067"/>
    </source>
</evidence>
<dbReference type="InterPro" id="IPR036922">
    <property type="entry name" value="Rieske_2Fe-2S_sf"/>
</dbReference>
<protein>
    <submittedName>
        <fullName evidence="15">Putative PKHD-type hydroxylase</fullName>
    </submittedName>
</protein>
<dbReference type="Gene3D" id="2.102.10.10">
    <property type="entry name" value="Rieske [2Fe-2S] iron-sulphur domain"/>
    <property type="match status" value="1"/>
</dbReference>
<evidence type="ECO:0000313" key="15">
    <source>
        <dbReference type="EMBL" id="OLQ04211.1"/>
    </source>
</evidence>
<dbReference type="GO" id="GO:0016705">
    <property type="term" value="F:oxidoreductase activity, acting on paired donors, with incorporation or reduction of molecular oxygen"/>
    <property type="evidence" value="ECO:0007669"/>
    <property type="project" value="InterPro"/>
</dbReference>
<dbReference type="SMART" id="SM00702">
    <property type="entry name" value="P4Hc"/>
    <property type="match status" value="1"/>
</dbReference>
<feature type="domain" description="Kinesin motor" evidence="12">
    <location>
        <begin position="1"/>
        <end position="258"/>
    </location>
</feature>
<feature type="region of interest" description="Disordered" evidence="10">
    <location>
        <begin position="1368"/>
        <end position="1391"/>
    </location>
</feature>
<feature type="binding site" evidence="9">
    <location>
        <begin position="62"/>
        <end position="69"/>
    </location>
    <ligand>
        <name>ATP</name>
        <dbReference type="ChEBI" id="CHEBI:30616"/>
    </ligand>
</feature>
<evidence type="ECO:0000256" key="9">
    <source>
        <dbReference type="PROSITE-ProRule" id="PRU00283"/>
    </source>
</evidence>
<evidence type="ECO:0000256" key="10">
    <source>
        <dbReference type="SAM" id="MobiDB-lite"/>
    </source>
</evidence>
<dbReference type="PANTHER" id="PTHR24014">
    <property type="entry name" value="2-OXOGLUTARATE AND IRON-DEPENDENT OXYGENASE DOMAIN-CONTAINING PROTEIN 2"/>
    <property type="match status" value="1"/>
</dbReference>
<dbReference type="Pfam" id="PF00355">
    <property type="entry name" value="Rieske"/>
    <property type="match status" value="1"/>
</dbReference>
<sequence length="1552" mass="169090">MWTAHSVQKEVDRGSLEWLVQSAASQWAQAEEAPPSKDLRSFPPEVIAGTARGFQETVFAYGQTGSGKTHTILGSAKELGVLQLCAQELFQAVLGPEALQRDEAAEKHRRIQLVCLEIKNDDVLDLLPSDPQLPPASQDIDVICHKGKRHAYRRLTVWSYDETMALLQKAIASREVGSSHVNSESSRSHMVVRFLVKTLSAPNGRLADGVVGGLTLVDLAGNERDSTSPNGTAINVSLTHLNRMLVKMQDRQLDERIPTPLDLASLARTVEPQLLEPCHLVTLRPNAPACHAAMETAGAISAPNGSTEDVTVSVLSIAGEQVCSVFNIFCEFQRFIFPTCDMSIAVEVGLLSGKAVTVEVGFDDTVATLKCRAQTALGVGCGRLLDSSGSVLDMSATIQTARLENGDSLTMHINQTRVQASADAFAAILGDGSVVTWGKAYYGGDSSAVQDQLKNVQQIQATEQAFQATDQAFAAILGDGSVVTWGSSRTGGDSSAVREQLKNVQQIQASYASFAAILGDGSVVTWGDPNVGGDGSSVREQPKNVQQIQASDSAFAANLGHGSIVTWSSAWHGGDSSPVQDRLRNVQYIQASERAFVAILGNGSLVTWGHPVHGGDSSAVQVLLPRDTTLADLKEHLTATLGCSVTSADALCHGAESWQEPQSRPLAGVNGSAVEVTWVRRQGIRAGDLLYYSGHSITVRSDGHALVERGMRCRVMAERAFAENYHKVFVEEAGPRGVKADIHAAHLSRTPPPIPVSGKVGDVFYYAGPPRMGRDGAELQPGEQGEVVEQGVLPGSLRLRFANFPELCSVELRHLRPEPPPVLPGSCLLGLCACLRRFSAWLCRLADQFCIVVQFPGGVLCCAMAETEKDADVPVTKTPKETRHCSCNCVSMWEADKKADFDQFFAELRGELGDDDFRNFLITLSGGGPRRIPYHPQKSLHKELFDPQLWRRWIDPCVLSCLSRWHEAGEPRAGLGQVDLSALPGLQVRAPGVVSFPFFTHEFCDLVLEEVHHYQDLGMPGRPPNTMNNYGLVLNDIGLKPVFSSILEHVLLPFGARIFGSEEDRLDELKGEKLCTENWGGSVLDEHHTFVVQYAPNNDKHLDMHIDECDVTFNFGLSAENITGSELAFCGLFYDDDHRKHRFTYQHVKGQCVMHCGKHRHGALDIESGERASLIIWTKSLAFRRTAEYKQKYDVARWNNGPADTICLSYTHDEDYEELIPEHLKFQMRGSAESGADDSHSEGPEESEAEYTWLRVCAADELQEGKGCAVSPLHPDGHEIEIALFRSKGEFFALQNRCSHMGASLASGEVQDMEDLAKGCQHAPAVRCPGHGVCFDLRTGEGISSQWRQQSYATRLSEDGLAIEVRIPGRPGKRPKRSCAAQSNPHAASEKKSLLRQLRQGRGAFNRAPFASERMMESDLTIHGVEVAGRLRNVPGKIDFRSWLQSKGSPVSGLQHELSVVLAVLGRSYAVLGDLGGDDGGLDMIVVDHSPWTVQVVNSGSDKFLACPKECPVYADDRGDDVDCNFECVEATPQACTAVNKFEPIPDPKQLS</sequence>
<dbReference type="Gene3D" id="3.40.850.10">
    <property type="entry name" value="Kinesin motor domain"/>
    <property type="match status" value="1"/>
</dbReference>
<accession>A0A1Q9E9X1</accession>
<dbReference type="InterPro" id="IPR017941">
    <property type="entry name" value="Rieske_2Fe-2S"/>
</dbReference>
<dbReference type="GO" id="GO:0031418">
    <property type="term" value="F:L-ascorbic acid binding"/>
    <property type="evidence" value="ECO:0007669"/>
    <property type="project" value="UniProtKB-KW"/>
</dbReference>
<keyword evidence="9" id="KW-0505">Motor protein</keyword>
<dbReference type="InterPro" id="IPR027417">
    <property type="entry name" value="P-loop_NTPase"/>
</dbReference>
<dbReference type="Pfam" id="PF25238">
    <property type="entry name" value="OGFOD2-like"/>
    <property type="match status" value="1"/>
</dbReference>
<dbReference type="PANTHER" id="PTHR24014:SF4">
    <property type="entry name" value="2-OXOGLUTARATE AND IRON-DEPENDENT OXYGENASE DOMAIN-CONTAINING PROTEIN 2"/>
    <property type="match status" value="1"/>
</dbReference>
<keyword evidence="8" id="KW-0411">Iron-sulfur</keyword>
<dbReference type="InterPro" id="IPR029071">
    <property type="entry name" value="Ubiquitin-like_domsf"/>
</dbReference>
<dbReference type="InterPro" id="IPR000626">
    <property type="entry name" value="Ubiquitin-like_dom"/>
</dbReference>
<feature type="domain" description="Ubiquitin-like" evidence="11">
    <location>
        <begin position="344"/>
        <end position="416"/>
    </location>
</feature>
<evidence type="ECO:0000256" key="7">
    <source>
        <dbReference type="ARBA" id="ARBA00023004"/>
    </source>
</evidence>
<feature type="domain" description="Fe2OG dioxygenase" evidence="14">
    <location>
        <begin position="1085"/>
        <end position="1180"/>
    </location>
</feature>
<evidence type="ECO:0000256" key="6">
    <source>
        <dbReference type="ARBA" id="ARBA00023002"/>
    </source>
</evidence>
<evidence type="ECO:0000259" key="14">
    <source>
        <dbReference type="PROSITE" id="PS51471"/>
    </source>
</evidence>
<keyword evidence="2" id="KW-0001">2Fe-2S</keyword>
<dbReference type="EMBL" id="LSRX01000216">
    <property type="protein sequence ID" value="OLQ04211.1"/>
    <property type="molecule type" value="Genomic_DNA"/>
</dbReference>
<dbReference type="PROSITE" id="PS50067">
    <property type="entry name" value="KINESIN_MOTOR_2"/>
    <property type="match status" value="1"/>
</dbReference>
<dbReference type="InterPro" id="IPR009091">
    <property type="entry name" value="RCC1/BLIP-II"/>
</dbReference>
<comment type="caution">
    <text evidence="15">The sequence shown here is derived from an EMBL/GenBank/DDBJ whole genome shotgun (WGS) entry which is preliminary data.</text>
</comment>
<evidence type="ECO:0000256" key="4">
    <source>
        <dbReference type="ARBA" id="ARBA00022896"/>
    </source>
</evidence>
<dbReference type="SMART" id="SM00129">
    <property type="entry name" value="KISc"/>
    <property type="match status" value="1"/>
</dbReference>
<keyword evidence="5" id="KW-0223">Dioxygenase</keyword>
<keyword evidence="6" id="KW-0560">Oxidoreductase</keyword>
<dbReference type="Gene3D" id="2.130.10.30">
    <property type="entry name" value="Regulator of chromosome condensation 1/beta-lactamase-inhibitor protein II"/>
    <property type="match status" value="1"/>
</dbReference>
<dbReference type="PROSITE" id="PS51471">
    <property type="entry name" value="FE2OG_OXY"/>
    <property type="match status" value="1"/>
</dbReference>
<keyword evidence="7" id="KW-0408">Iron</keyword>
<evidence type="ECO:0000259" key="13">
    <source>
        <dbReference type="PROSITE" id="PS51296"/>
    </source>
</evidence>
<dbReference type="SUPFAM" id="SSF54236">
    <property type="entry name" value="Ubiquitin-like"/>
    <property type="match status" value="1"/>
</dbReference>
<evidence type="ECO:0000256" key="5">
    <source>
        <dbReference type="ARBA" id="ARBA00022964"/>
    </source>
</evidence>
<evidence type="ECO:0000256" key="8">
    <source>
        <dbReference type="ARBA" id="ARBA00023014"/>
    </source>
</evidence>
<proteinExistence type="inferred from homology"/>
<evidence type="ECO:0000256" key="3">
    <source>
        <dbReference type="ARBA" id="ARBA00022723"/>
    </source>
</evidence>
<dbReference type="InterPro" id="IPR036961">
    <property type="entry name" value="Kinesin_motor_dom_sf"/>
</dbReference>
<dbReference type="GO" id="GO:0051537">
    <property type="term" value="F:2 iron, 2 sulfur cluster binding"/>
    <property type="evidence" value="ECO:0007669"/>
    <property type="project" value="UniProtKB-KW"/>
</dbReference>
<dbReference type="Proteomes" id="UP000186817">
    <property type="component" value="Unassembled WGS sequence"/>
</dbReference>
<dbReference type="Pfam" id="PF00225">
    <property type="entry name" value="Kinesin"/>
    <property type="match status" value="1"/>
</dbReference>
<evidence type="ECO:0000256" key="1">
    <source>
        <dbReference type="ARBA" id="ARBA00001961"/>
    </source>
</evidence>
<dbReference type="GO" id="GO:0051213">
    <property type="term" value="F:dioxygenase activity"/>
    <property type="evidence" value="ECO:0007669"/>
    <property type="project" value="UniProtKB-KW"/>
</dbReference>
<keyword evidence="16" id="KW-1185">Reference proteome</keyword>
<gene>
    <name evidence="15" type="ORF">AK812_SmicGene12748</name>
</gene>
<reference evidence="15 16" key="1">
    <citation type="submission" date="2016-02" db="EMBL/GenBank/DDBJ databases">
        <title>Genome analysis of coral dinoflagellate symbionts highlights evolutionary adaptations to a symbiotic lifestyle.</title>
        <authorList>
            <person name="Aranda M."/>
            <person name="Li Y."/>
            <person name="Liew Y.J."/>
            <person name="Baumgarten S."/>
            <person name="Simakov O."/>
            <person name="Wilson M."/>
            <person name="Piel J."/>
            <person name="Ashoor H."/>
            <person name="Bougouffa S."/>
            <person name="Bajic V.B."/>
            <person name="Ryu T."/>
            <person name="Ravasi T."/>
            <person name="Bayer T."/>
            <person name="Micklem G."/>
            <person name="Kim H."/>
            <person name="Bhak J."/>
            <person name="Lajeunesse T.C."/>
            <person name="Voolstra C.R."/>
        </authorList>
    </citation>
    <scope>NUCLEOTIDE SEQUENCE [LARGE SCALE GENOMIC DNA]</scope>
    <source>
        <strain evidence="15 16">CCMP2467</strain>
    </source>
</reference>
<keyword evidence="3" id="KW-0479">Metal-binding</keyword>
<dbReference type="OrthoDB" id="432169at2759"/>
<dbReference type="PROSITE" id="PS50053">
    <property type="entry name" value="UBIQUITIN_2"/>
    <property type="match status" value="1"/>
</dbReference>
<keyword evidence="9" id="KW-0067">ATP-binding</keyword>
<dbReference type="SUPFAM" id="SSF50985">
    <property type="entry name" value="RCC1/BLIP-II"/>
    <property type="match status" value="1"/>
</dbReference>
<dbReference type="GO" id="GO:0007018">
    <property type="term" value="P:microtubule-based movement"/>
    <property type="evidence" value="ECO:0007669"/>
    <property type="project" value="InterPro"/>
</dbReference>
<evidence type="ECO:0000256" key="2">
    <source>
        <dbReference type="ARBA" id="ARBA00022714"/>
    </source>
</evidence>
<dbReference type="GO" id="GO:0003777">
    <property type="term" value="F:microtubule motor activity"/>
    <property type="evidence" value="ECO:0007669"/>
    <property type="project" value="InterPro"/>
</dbReference>
<dbReference type="PROSITE" id="PS51296">
    <property type="entry name" value="RIESKE"/>
    <property type="match status" value="1"/>
</dbReference>
<organism evidence="15 16">
    <name type="scientific">Symbiodinium microadriaticum</name>
    <name type="common">Dinoflagellate</name>
    <name type="synonym">Zooxanthella microadriatica</name>
    <dbReference type="NCBI Taxonomy" id="2951"/>
    <lineage>
        <taxon>Eukaryota</taxon>
        <taxon>Sar</taxon>
        <taxon>Alveolata</taxon>
        <taxon>Dinophyceae</taxon>
        <taxon>Suessiales</taxon>
        <taxon>Symbiodiniaceae</taxon>
        <taxon>Symbiodinium</taxon>
    </lineage>
</organism>
<dbReference type="InterPro" id="IPR006620">
    <property type="entry name" value="Pro_4_hyd_alph"/>
</dbReference>
<dbReference type="GO" id="GO:0005506">
    <property type="term" value="F:iron ion binding"/>
    <property type="evidence" value="ECO:0007669"/>
    <property type="project" value="InterPro"/>
</dbReference>
<dbReference type="InterPro" id="IPR001752">
    <property type="entry name" value="Kinesin_motor_dom"/>
</dbReference>
<name>A0A1Q9E9X1_SYMMI</name>
<dbReference type="SUPFAM" id="SSF52540">
    <property type="entry name" value="P-loop containing nucleoside triphosphate hydrolases"/>
    <property type="match status" value="1"/>
</dbReference>
<dbReference type="GO" id="GO:0005524">
    <property type="term" value="F:ATP binding"/>
    <property type="evidence" value="ECO:0007669"/>
    <property type="project" value="UniProtKB-UniRule"/>
</dbReference>
<evidence type="ECO:0000313" key="16">
    <source>
        <dbReference type="Proteomes" id="UP000186817"/>
    </source>
</evidence>
<comment type="cofactor">
    <cofactor evidence="1">
        <name>L-ascorbate</name>
        <dbReference type="ChEBI" id="CHEBI:38290"/>
    </cofactor>
</comment>
<feature type="domain" description="Rieske" evidence="13">
    <location>
        <begin position="1265"/>
        <end position="1363"/>
    </location>
</feature>
<comment type="similarity">
    <text evidence="9">Belongs to the TRAFAC class myosin-kinesin ATPase superfamily. Kinesin family.</text>
</comment>
<dbReference type="InterPro" id="IPR005123">
    <property type="entry name" value="Oxoglu/Fe-dep_dioxygenase_dom"/>
</dbReference>